<keyword evidence="5 13" id="KW-1003">Cell membrane</keyword>
<keyword evidence="6" id="KW-0488">Methylation</keyword>
<sequence length="223" mass="24945">MQTIKCVVVGDGAVGKTCLLISYTTNKFPSEYVPTVSQSDADRRLLVKSVKSAVELTITCHWHLVSQVFDNYAVTVMIGGEPYTLGLFDTAGQEDYDRLRPLSYPQTDVFLVCFSVVSPSSFENVKEKWVPEITHHCPKTPFLLVGTQIDLRDDPSTVEKLAKNKQKPITPETAEKLARDLKAVKYVECSALTQRGLKNVFDEAILAALEPPETQRKRKCCLF</sequence>
<dbReference type="InterPro" id="IPR005225">
    <property type="entry name" value="Small_GTP-bd"/>
</dbReference>
<dbReference type="PROSITE" id="PS51419">
    <property type="entry name" value="RAB"/>
    <property type="match status" value="1"/>
</dbReference>
<dbReference type="PROSITE" id="PS51420">
    <property type="entry name" value="RHO"/>
    <property type="match status" value="1"/>
</dbReference>
<evidence type="ECO:0000256" key="13">
    <source>
        <dbReference type="RuleBase" id="RU367141"/>
    </source>
</evidence>
<comment type="function">
    <text evidence="13">Plasma membrane-associated small GTPase which cycles between an active GTP-bound and an inactive GDP-bound state.</text>
</comment>
<evidence type="ECO:0000256" key="3">
    <source>
        <dbReference type="ARBA" id="ARBA00008112"/>
    </source>
</evidence>
<dbReference type="SMART" id="SM00173">
    <property type="entry name" value="RAS"/>
    <property type="match status" value="1"/>
</dbReference>
<dbReference type="CDD" id="cd01874">
    <property type="entry name" value="Cdc42"/>
    <property type="match status" value="1"/>
</dbReference>
<dbReference type="SMART" id="SM00175">
    <property type="entry name" value="RAB"/>
    <property type="match status" value="1"/>
</dbReference>
<dbReference type="GO" id="GO:0051130">
    <property type="term" value="P:positive regulation of cellular component organization"/>
    <property type="evidence" value="ECO:0007669"/>
    <property type="project" value="UniProtKB-ARBA"/>
</dbReference>
<evidence type="ECO:0000256" key="5">
    <source>
        <dbReference type="ARBA" id="ARBA00022475"/>
    </source>
</evidence>
<evidence type="ECO:0000256" key="2">
    <source>
        <dbReference type="ARBA" id="ARBA00004342"/>
    </source>
</evidence>
<evidence type="ECO:0000256" key="4">
    <source>
        <dbReference type="ARBA" id="ARBA00016061"/>
    </source>
</evidence>
<dbReference type="GO" id="GO:0003925">
    <property type="term" value="F:G protein activity"/>
    <property type="evidence" value="ECO:0007669"/>
    <property type="project" value="UniProtKB-EC"/>
</dbReference>
<dbReference type="Pfam" id="PF00071">
    <property type="entry name" value="Ras"/>
    <property type="match status" value="2"/>
</dbReference>
<evidence type="ECO:0000256" key="7">
    <source>
        <dbReference type="ARBA" id="ARBA00022741"/>
    </source>
</evidence>
<dbReference type="SMART" id="SM00174">
    <property type="entry name" value="RHO"/>
    <property type="match status" value="1"/>
</dbReference>
<comment type="subcellular location">
    <subcellularLocation>
        <location evidence="2">Cell membrane</location>
        <topology evidence="2">Lipid-anchor</topology>
        <orientation evidence="2">Cytoplasmic side</orientation>
    </subcellularLocation>
    <subcellularLocation>
        <location evidence="1">Midbody</location>
    </subcellularLocation>
</comment>
<dbReference type="InterPro" id="IPR003578">
    <property type="entry name" value="Small_GTPase_Rho"/>
</dbReference>
<dbReference type="AlphaFoldDB" id="A0AAQ4S9V2"/>
<dbReference type="NCBIfam" id="TIGR00231">
    <property type="entry name" value="small_GTP"/>
    <property type="match status" value="1"/>
</dbReference>
<organism evidence="14 15">
    <name type="scientific">Gasterosteus aculeatus aculeatus</name>
    <name type="common">three-spined stickleback</name>
    <dbReference type="NCBI Taxonomy" id="481459"/>
    <lineage>
        <taxon>Eukaryota</taxon>
        <taxon>Metazoa</taxon>
        <taxon>Chordata</taxon>
        <taxon>Craniata</taxon>
        <taxon>Vertebrata</taxon>
        <taxon>Euteleostomi</taxon>
        <taxon>Actinopterygii</taxon>
        <taxon>Neopterygii</taxon>
        <taxon>Teleostei</taxon>
        <taxon>Neoteleostei</taxon>
        <taxon>Acanthomorphata</taxon>
        <taxon>Eupercaria</taxon>
        <taxon>Perciformes</taxon>
        <taxon>Cottioidei</taxon>
        <taxon>Gasterosteales</taxon>
        <taxon>Gasterosteidae</taxon>
        <taxon>Gasterosteus</taxon>
    </lineage>
</organism>
<dbReference type="GO" id="GO:0005525">
    <property type="term" value="F:GTP binding"/>
    <property type="evidence" value="ECO:0007669"/>
    <property type="project" value="UniProtKB-UniRule"/>
</dbReference>
<evidence type="ECO:0000256" key="1">
    <source>
        <dbReference type="ARBA" id="ARBA00004214"/>
    </source>
</evidence>
<keyword evidence="7 13" id="KW-0547">Nucleotide-binding</keyword>
<evidence type="ECO:0000256" key="8">
    <source>
        <dbReference type="ARBA" id="ARBA00023134"/>
    </source>
</evidence>
<name>A0AAQ4S9V2_GASAC</name>
<evidence type="ECO:0000256" key="11">
    <source>
        <dbReference type="ARBA" id="ARBA00023289"/>
    </source>
</evidence>
<evidence type="ECO:0000256" key="10">
    <source>
        <dbReference type="ARBA" id="ARBA00023288"/>
    </source>
</evidence>
<evidence type="ECO:0000256" key="12">
    <source>
        <dbReference type="ARBA" id="ARBA00047660"/>
    </source>
</evidence>
<dbReference type="SUPFAM" id="SSF52540">
    <property type="entry name" value="P-loop containing nucleoside triphosphate hydrolases"/>
    <property type="match status" value="1"/>
</dbReference>
<keyword evidence="10 13" id="KW-0449">Lipoprotein</keyword>
<dbReference type="GO" id="GO:0005737">
    <property type="term" value="C:cytoplasm"/>
    <property type="evidence" value="ECO:0007669"/>
    <property type="project" value="UniProtKB-ARBA"/>
</dbReference>
<reference evidence="14" key="3">
    <citation type="submission" date="2025-09" db="UniProtKB">
        <authorList>
            <consortium name="Ensembl"/>
        </authorList>
    </citation>
    <scope>IDENTIFICATION</scope>
</reference>
<comment type="similarity">
    <text evidence="3 13">Belongs to the small GTPase superfamily. Rho family. CDC42 subfamily.</text>
</comment>
<reference evidence="14" key="2">
    <citation type="submission" date="2025-08" db="UniProtKB">
        <authorList>
            <consortium name="Ensembl"/>
        </authorList>
    </citation>
    <scope>IDENTIFICATION</scope>
</reference>
<protein>
    <recommendedName>
        <fullName evidence="4 13">Cell division control protein 42 homolog</fullName>
        <ecNumber evidence="13">3.6.5.2</ecNumber>
    </recommendedName>
</protein>
<keyword evidence="15" id="KW-1185">Reference proteome</keyword>
<dbReference type="GO" id="GO:0019901">
    <property type="term" value="F:protein kinase binding"/>
    <property type="evidence" value="ECO:0007669"/>
    <property type="project" value="UniProtKB-ARBA"/>
</dbReference>
<dbReference type="PANTHER" id="PTHR24072">
    <property type="entry name" value="RHO FAMILY GTPASE"/>
    <property type="match status" value="1"/>
</dbReference>
<keyword evidence="9 13" id="KW-0472">Membrane</keyword>
<evidence type="ECO:0000313" key="15">
    <source>
        <dbReference type="Proteomes" id="UP000007635"/>
    </source>
</evidence>
<dbReference type="GO" id="GO:0030496">
    <property type="term" value="C:midbody"/>
    <property type="evidence" value="ECO:0007669"/>
    <property type="project" value="UniProtKB-SubCell"/>
</dbReference>
<evidence type="ECO:0000256" key="9">
    <source>
        <dbReference type="ARBA" id="ARBA00023136"/>
    </source>
</evidence>
<comment type="catalytic activity">
    <reaction evidence="12">
        <text>GTP + H2O = GDP + phosphate + H(+)</text>
        <dbReference type="Rhea" id="RHEA:19669"/>
        <dbReference type="ChEBI" id="CHEBI:15377"/>
        <dbReference type="ChEBI" id="CHEBI:15378"/>
        <dbReference type="ChEBI" id="CHEBI:37565"/>
        <dbReference type="ChEBI" id="CHEBI:43474"/>
        <dbReference type="ChEBI" id="CHEBI:58189"/>
        <dbReference type="EC" id="3.6.5.2"/>
    </reaction>
    <physiologicalReaction direction="left-to-right" evidence="12">
        <dbReference type="Rhea" id="RHEA:19670"/>
    </physiologicalReaction>
</comment>
<keyword evidence="8 13" id="KW-0342">GTP-binding</keyword>
<dbReference type="GeneTree" id="ENSGT00940000153675"/>
<dbReference type="FunFam" id="3.40.50.300:FF:000167">
    <property type="entry name" value="Cell division control protein 42 homolog"/>
    <property type="match status" value="1"/>
</dbReference>
<dbReference type="InterPro" id="IPR027417">
    <property type="entry name" value="P-loop_NTPase"/>
</dbReference>
<proteinExistence type="inferred from homology"/>
<dbReference type="PRINTS" id="PR00449">
    <property type="entry name" value="RASTRNSFRMNG"/>
</dbReference>
<dbReference type="GO" id="GO:0005886">
    <property type="term" value="C:plasma membrane"/>
    <property type="evidence" value="ECO:0007669"/>
    <property type="project" value="UniProtKB-SubCell"/>
</dbReference>
<evidence type="ECO:0000313" key="14">
    <source>
        <dbReference type="Ensembl" id="ENSGACP00000071973.1"/>
    </source>
</evidence>
<dbReference type="Ensembl" id="ENSGACT00000038850.1">
    <property type="protein sequence ID" value="ENSGACP00000071973.1"/>
    <property type="gene ID" value="ENSGACG00000012448.2"/>
</dbReference>
<dbReference type="Proteomes" id="UP000007635">
    <property type="component" value="Chromosome XII"/>
</dbReference>
<dbReference type="GO" id="GO:0007264">
    <property type="term" value="P:small GTPase-mediated signal transduction"/>
    <property type="evidence" value="ECO:0007669"/>
    <property type="project" value="InterPro"/>
</dbReference>
<evidence type="ECO:0000256" key="6">
    <source>
        <dbReference type="ARBA" id="ARBA00022481"/>
    </source>
</evidence>
<dbReference type="InterPro" id="IPR037874">
    <property type="entry name" value="Cdc42"/>
</dbReference>
<dbReference type="InterPro" id="IPR001806">
    <property type="entry name" value="Small_GTPase"/>
</dbReference>
<keyword evidence="11 13" id="KW-0636">Prenylation</keyword>
<dbReference type="PROSITE" id="PS51421">
    <property type="entry name" value="RAS"/>
    <property type="match status" value="1"/>
</dbReference>
<reference evidence="14 15" key="1">
    <citation type="journal article" date="2021" name="G3 (Bethesda)">
        <title>Improved contiguity of the threespine stickleback genome using long-read sequencing.</title>
        <authorList>
            <person name="Nath S."/>
            <person name="Shaw D.E."/>
            <person name="White M.A."/>
        </authorList>
    </citation>
    <scope>NUCLEOTIDE SEQUENCE [LARGE SCALE GENOMIC DNA]</scope>
    <source>
        <strain evidence="14 15">Lake Benthic</strain>
    </source>
</reference>
<accession>A0AAQ4S9V2</accession>
<dbReference type="EC" id="3.6.5.2" evidence="13"/>
<dbReference type="Gene3D" id="3.40.50.300">
    <property type="entry name" value="P-loop containing nucleotide triphosphate hydrolases"/>
    <property type="match status" value="2"/>
</dbReference>
<dbReference type="GO" id="GO:0009653">
    <property type="term" value="P:anatomical structure morphogenesis"/>
    <property type="evidence" value="ECO:0007669"/>
    <property type="project" value="UniProtKB-ARBA"/>
</dbReference>